<sequence>MSCSVSARLVPAQLESHRTNEIIYSACIPEMAFFRITILENTEGIVSCPPLRFVEWVKNEILQSLKIMSLFRLHFSAEGLSGNRFVPPDAPFLAVERVNGTTTFPLSRRTIIPTI</sequence>
<keyword evidence="2" id="KW-1185">Reference proteome</keyword>
<evidence type="ECO:0000313" key="2">
    <source>
        <dbReference type="Proteomes" id="UP000078540"/>
    </source>
</evidence>
<dbReference type="AlphaFoldDB" id="A0A195BHH9"/>
<organism evidence="1 2">
    <name type="scientific">Atta colombica</name>
    <dbReference type="NCBI Taxonomy" id="520822"/>
    <lineage>
        <taxon>Eukaryota</taxon>
        <taxon>Metazoa</taxon>
        <taxon>Ecdysozoa</taxon>
        <taxon>Arthropoda</taxon>
        <taxon>Hexapoda</taxon>
        <taxon>Insecta</taxon>
        <taxon>Pterygota</taxon>
        <taxon>Neoptera</taxon>
        <taxon>Endopterygota</taxon>
        <taxon>Hymenoptera</taxon>
        <taxon>Apocrita</taxon>
        <taxon>Aculeata</taxon>
        <taxon>Formicoidea</taxon>
        <taxon>Formicidae</taxon>
        <taxon>Myrmicinae</taxon>
        <taxon>Atta</taxon>
    </lineage>
</organism>
<dbReference type="Proteomes" id="UP000078540">
    <property type="component" value="Unassembled WGS sequence"/>
</dbReference>
<name>A0A195BHH9_9HYME</name>
<gene>
    <name evidence="1" type="ORF">ALC53_05352</name>
</gene>
<evidence type="ECO:0000313" key="1">
    <source>
        <dbReference type="EMBL" id="KYM84260.1"/>
    </source>
</evidence>
<dbReference type="EMBL" id="KQ976465">
    <property type="protein sequence ID" value="KYM84260.1"/>
    <property type="molecule type" value="Genomic_DNA"/>
</dbReference>
<protein>
    <submittedName>
        <fullName evidence="1">Uncharacterized protein</fullName>
    </submittedName>
</protein>
<accession>A0A195BHH9</accession>
<reference evidence="1 2" key="1">
    <citation type="submission" date="2015-09" db="EMBL/GenBank/DDBJ databases">
        <title>Atta colombica WGS genome.</title>
        <authorList>
            <person name="Nygaard S."/>
            <person name="Hu H."/>
            <person name="Boomsma J."/>
            <person name="Zhang G."/>
        </authorList>
    </citation>
    <scope>NUCLEOTIDE SEQUENCE [LARGE SCALE GENOMIC DNA]</scope>
    <source>
        <strain evidence="1">Treedump-2</strain>
        <tissue evidence="1">Whole body</tissue>
    </source>
</reference>
<proteinExistence type="predicted"/>